<evidence type="ECO:0000313" key="1">
    <source>
        <dbReference type="EMBL" id="MBK9297459.1"/>
    </source>
</evidence>
<dbReference type="InterPro" id="IPR036188">
    <property type="entry name" value="FAD/NAD-bd_sf"/>
</dbReference>
<dbReference type="Pfam" id="PF12831">
    <property type="entry name" value="FAD_oxidored"/>
    <property type="match status" value="1"/>
</dbReference>
<reference evidence="1 2" key="1">
    <citation type="submission" date="2020-10" db="EMBL/GenBank/DDBJ databases">
        <title>Connecting structure to function with the recovery of over 1000 high-quality activated sludge metagenome-assembled genomes encoding full-length rRNA genes using long-read sequencing.</title>
        <authorList>
            <person name="Singleton C.M."/>
            <person name="Petriglieri F."/>
            <person name="Kristensen J.M."/>
            <person name="Kirkegaard R.H."/>
            <person name="Michaelsen T.Y."/>
            <person name="Andersen M.H."/>
            <person name="Karst S.M."/>
            <person name="Dueholm M.S."/>
            <person name="Nielsen P.H."/>
            <person name="Albertsen M."/>
        </authorList>
    </citation>
    <scope>NUCLEOTIDE SEQUENCE [LARGE SCALE GENOMIC DNA]</scope>
    <source>
        <strain evidence="1">Lyne_18-Q3-R50-59_MAXAC.006</strain>
    </source>
</reference>
<dbReference type="Gene3D" id="3.50.50.60">
    <property type="entry name" value="FAD/NAD(P)-binding domain"/>
    <property type="match status" value="1"/>
</dbReference>
<dbReference type="EMBL" id="JADJZA010000007">
    <property type="protein sequence ID" value="MBK9297459.1"/>
    <property type="molecule type" value="Genomic_DNA"/>
</dbReference>
<gene>
    <name evidence="1" type="ORF">IPN02_11635</name>
</gene>
<protein>
    <submittedName>
        <fullName evidence="1">NAD(P)/FAD-dependent oxidoreductase</fullName>
    </submittedName>
</protein>
<dbReference type="PANTHER" id="PTHR42685:SF18">
    <property type="entry name" value="DIGERANYLGERANYLGLYCEROPHOSPHOLIPID REDUCTASE"/>
    <property type="match status" value="1"/>
</dbReference>
<proteinExistence type="predicted"/>
<sequence>MPAPLQHVDVVVVGAGTAGANVAGQFASRGRSVRLVDRRPANLGGAQWHNAVLPWQFEAAQVEPPVRPEGLGPQPSAAHFFGPDHRDAFTVNDSPVVRADMVALGRRLRERACNAGVELLDESEITSVDVDSDGRMRAIEIDRDRDRGGGALRLEAELFVDASGRQGVLRESSPALRPWCPEVSAEELCSAGDHDVRIDDADGAGRFLARHGAQPGETVTVLGPDGGWSTHAVTVSADLVTATVLVGCVASGPSRTAPHQMAQVRTDLPWLGDVISGGFGVIPLRRPFARFASGGLALVGDAACQVFPAHGSGIGLGLIAGTLLAETVADADDCGDESTLWSYQSRYQQRYGGTLAAFDAFRRMTTVLGTDGVARMVHAGLLNEELTRSGLDQRWQVPGLADTLRSFQRLARVSSVAATMVPWLARAAALHKIGPQYPDQVDLAALARWDGRVRRLLGALPTP</sequence>
<evidence type="ECO:0000313" key="2">
    <source>
        <dbReference type="Proteomes" id="UP000727993"/>
    </source>
</evidence>
<dbReference type="PANTHER" id="PTHR42685">
    <property type="entry name" value="GERANYLGERANYL DIPHOSPHATE REDUCTASE"/>
    <property type="match status" value="1"/>
</dbReference>
<dbReference type="SUPFAM" id="SSF51905">
    <property type="entry name" value="FAD/NAD(P)-binding domain"/>
    <property type="match status" value="1"/>
</dbReference>
<dbReference type="InterPro" id="IPR050407">
    <property type="entry name" value="Geranylgeranyl_reductase"/>
</dbReference>
<name>A0A936ND49_9ACTN</name>
<comment type="caution">
    <text evidence="1">The sequence shown here is derived from an EMBL/GenBank/DDBJ whole genome shotgun (WGS) entry which is preliminary data.</text>
</comment>
<dbReference type="AlphaFoldDB" id="A0A936ND49"/>
<accession>A0A936ND49</accession>
<dbReference type="Proteomes" id="UP000727993">
    <property type="component" value="Unassembled WGS sequence"/>
</dbReference>
<organism evidence="1 2">
    <name type="scientific">Candidatus Neomicrothrix subdominans</name>
    <dbReference type="NCBI Taxonomy" id="2954438"/>
    <lineage>
        <taxon>Bacteria</taxon>
        <taxon>Bacillati</taxon>
        <taxon>Actinomycetota</taxon>
        <taxon>Acidimicrobiia</taxon>
        <taxon>Acidimicrobiales</taxon>
        <taxon>Microthrixaceae</taxon>
        <taxon>Candidatus Neomicrothrix</taxon>
    </lineage>
</organism>
<dbReference type="PRINTS" id="PR00420">
    <property type="entry name" value="RNGMNOXGNASE"/>
</dbReference>